<dbReference type="SUPFAM" id="SSF58113">
    <property type="entry name" value="Apolipoprotein A-I"/>
    <property type="match status" value="1"/>
</dbReference>
<comment type="caution">
    <text evidence="3">The sequence shown here is derived from an EMBL/GenBank/DDBJ whole genome shotgun (WGS) entry which is preliminary data.</text>
</comment>
<accession>A0ABN9WV95</accession>
<keyword evidence="1" id="KW-0175">Coiled coil</keyword>
<feature type="region of interest" description="Disordered" evidence="2">
    <location>
        <begin position="20"/>
        <end position="49"/>
    </location>
</feature>
<name>A0ABN9WV95_9DINO</name>
<feature type="compositionally biased region" description="Low complexity" evidence="2">
    <location>
        <begin position="241"/>
        <end position="254"/>
    </location>
</feature>
<organism evidence="3 4">
    <name type="scientific">Prorocentrum cordatum</name>
    <dbReference type="NCBI Taxonomy" id="2364126"/>
    <lineage>
        <taxon>Eukaryota</taxon>
        <taxon>Sar</taxon>
        <taxon>Alveolata</taxon>
        <taxon>Dinophyceae</taxon>
        <taxon>Prorocentrales</taxon>
        <taxon>Prorocentraceae</taxon>
        <taxon>Prorocentrum</taxon>
    </lineage>
</organism>
<reference evidence="3" key="1">
    <citation type="submission" date="2023-10" db="EMBL/GenBank/DDBJ databases">
        <authorList>
            <person name="Chen Y."/>
            <person name="Shah S."/>
            <person name="Dougan E. K."/>
            <person name="Thang M."/>
            <person name="Chan C."/>
        </authorList>
    </citation>
    <scope>NUCLEOTIDE SEQUENCE [LARGE SCALE GENOMIC DNA]</scope>
</reference>
<dbReference type="EMBL" id="CAUYUJ010019390">
    <property type="protein sequence ID" value="CAK0890763.1"/>
    <property type="molecule type" value="Genomic_DNA"/>
</dbReference>
<evidence type="ECO:0000256" key="1">
    <source>
        <dbReference type="SAM" id="Coils"/>
    </source>
</evidence>
<keyword evidence="4" id="KW-1185">Reference proteome</keyword>
<sequence>MEALRSQVLQSQEELAELRRRSGSAIEAAHGQHADDLDGLRQEQGRQRGELQALGREVATLKEQQLAADGLQREAASDTAATKGQLVDALKALRTQRTALGSEVEALQAAMGSELQAARERQASEAEGLREELRALGGELRGQQGAFVEAVNSQLKASIQASLQAVHAKLSADVGALQEQHGKSKTMVDALRGQQGHFMRQHSRDIEGLRDQHLRLHEELEGLAEQVGALMSSAPPLLHEAPSPAAHRSHAAPADAHRAPDGLGHTVAVGALRVAR</sequence>
<evidence type="ECO:0000313" key="4">
    <source>
        <dbReference type="Proteomes" id="UP001189429"/>
    </source>
</evidence>
<feature type="coiled-coil region" evidence="1">
    <location>
        <begin position="199"/>
        <end position="226"/>
    </location>
</feature>
<feature type="compositionally biased region" description="Basic and acidic residues" evidence="2">
    <location>
        <begin position="30"/>
        <end position="49"/>
    </location>
</feature>
<feature type="coiled-coil region" evidence="1">
    <location>
        <begin position="90"/>
        <end position="139"/>
    </location>
</feature>
<evidence type="ECO:0000256" key="2">
    <source>
        <dbReference type="SAM" id="MobiDB-lite"/>
    </source>
</evidence>
<proteinExistence type="predicted"/>
<evidence type="ECO:0000313" key="3">
    <source>
        <dbReference type="EMBL" id="CAK0890763.1"/>
    </source>
</evidence>
<protein>
    <submittedName>
        <fullName evidence="3">Uncharacterized protein</fullName>
    </submittedName>
</protein>
<feature type="region of interest" description="Disordered" evidence="2">
    <location>
        <begin position="240"/>
        <end position="261"/>
    </location>
</feature>
<dbReference type="Proteomes" id="UP001189429">
    <property type="component" value="Unassembled WGS sequence"/>
</dbReference>
<gene>
    <name evidence="3" type="ORF">PCOR1329_LOCUS70868</name>
</gene>